<dbReference type="EMBL" id="SEWW01000010">
    <property type="protein sequence ID" value="NGZ45324.1"/>
    <property type="molecule type" value="Genomic_DNA"/>
</dbReference>
<name>A0ABX0EXJ5_9BACT</name>
<keyword evidence="2" id="KW-1185">Reference proteome</keyword>
<evidence type="ECO:0000313" key="1">
    <source>
        <dbReference type="EMBL" id="NGZ45324.1"/>
    </source>
</evidence>
<accession>A0ABX0EXJ5</accession>
<organism evidence="1 2">
    <name type="scientific">Aquirufa beregesia</name>
    <dbReference type="NCBI Taxonomy" id="2516556"/>
    <lineage>
        <taxon>Bacteria</taxon>
        <taxon>Pseudomonadati</taxon>
        <taxon>Bacteroidota</taxon>
        <taxon>Cytophagia</taxon>
        <taxon>Cytophagales</taxon>
        <taxon>Flectobacillaceae</taxon>
        <taxon>Aquirufa</taxon>
    </lineage>
</organism>
<reference evidence="1 2" key="1">
    <citation type="submission" date="2019-02" db="EMBL/GenBank/DDBJ databases">
        <title>Genome of a new Bacteroidetes strain.</title>
        <authorList>
            <person name="Pitt A."/>
        </authorList>
    </citation>
    <scope>NUCLEOTIDE SEQUENCE [LARGE SCALE GENOMIC DNA]</scope>
    <source>
        <strain evidence="1 2">50C-KIRBA</strain>
    </source>
</reference>
<evidence type="ECO:0000313" key="2">
    <source>
        <dbReference type="Proteomes" id="UP001318301"/>
    </source>
</evidence>
<gene>
    <name evidence="1" type="ORF">EWU23_12635</name>
</gene>
<dbReference type="RefSeq" id="WP_166232788.1">
    <property type="nucleotide sequence ID" value="NZ_CBCSIJ010000011.1"/>
</dbReference>
<dbReference type="Proteomes" id="UP001318301">
    <property type="component" value="Unassembled WGS sequence"/>
</dbReference>
<sequence length="163" mass="18702">MNDYCISTSEKKSLSEYNSLELRGWIIERLSKIEFQINQVIINHIKPVNCEDFERIILNPSIISFGSKIKILQNINDFDKSIIGKIRESASIRNVFAHAPIYDLIEIDIDPDINSINASNKIDKMNSQGQITSVKVSESLNQFYDSTSDILEYFSKYSLNKSE</sequence>
<proteinExistence type="predicted"/>
<comment type="caution">
    <text evidence="1">The sequence shown here is derived from an EMBL/GenBank/DDBJ whole genome shotgun (WGS) entry which is preliminary data.</text>
</comment>
<protein>
    <submittedName>
        <fullName evidence="1">Uncharacterized protein</fullName>
    </submittedName>
</protein>